<dbReference type="AlphaFoldDB" id="A0A3P1YSH6"/>
<evidence type="ECO:0000256" key="1">
    <source>
        <dbReference type="SAM" id="SignalP"/>
    </source>
</evidence>
<dbReference type="EMBL" id="RQYN01000041">
    <property type="protein sequence ID" value="RRD73030.1"/>
    <property type="molecule type" value="Genomic_DNA"/>
</dbReference>
<feature type="signal peptide" evidence="1">
    <location>
        <begin position="1"/>
        <end position="21"/>
    </location>
</feature>
<gene>
    <name evidence="3" type="ORF">EII41_10115</name>
</gene>
<dbReference type="Proteomes" id="UP000279860">
    <property type="component" value="Unassembled WGS sequence"/>
</dbReference>
<evidence type="ECO:0000313" key="3">
    <source>
        <dbReference type="EMBL" id="RRD73030.1"/>
    </source>
</evidence>
<evidence type="ECO:0000313" key="4">
    <source>
        <dbReference type="Proteomes" id="UP000279860"/>
    </source>
</evidence>
<comment type="caution">
    <text evidence="3">The sequence shown here is derived from an EMBL/GenBank/DDBJ whole genome shotgun (WGS) entry which is preliminary data.</text>
</comment>
<organism evidence="3 4">
    <name type="scientific">Tannerella forsythia</name>
    <name type="common">Bacteroides forsythus</name>
    <dbReference type="NCBI Taxonomy" id="28112"/>
    <lineage>
        <taxon>Bacteria</taxon>
        <taxon>Pseudomonadati</taxon>
        <taxon>Bacteroidota</taxon>
        <taxon>Bacteroidia</taxon>
        <taxon>Bacteroidales</taxon>
        <taxon>Tannerellaceae</taxon>
        <taxon>Tannerella</taxon>
    </lineage>
</organism>
<sequence>MKQFSWCAVALAATVTLTSCLDGGSNSQSGTTVGVVRLDTKAMKHVLDNATPIGPFYSPHFKNVKEGACIVASFDLNYDAPENASNVVKTNGYYTVVVREKAELDQYTIMKFTDTGAPDTAKMLEKEVAIENPCIKNPYLPLPSYVKGYLFVGHALKQPVDQKNYWFLTYNADNMVKEEGGERIYDVFVRAKVKTPGTKSETDMMVANAYQIKDYLETAARSEQGKGNTRFYLRFNYASSVKDGKLKWAKGEKVGPFEVKLILDKQKS</sequence>
<keyword evidence="1" id="KW-0732">Signal</keyword>
<dbReference type="Pfam" id="PF22221">
    <property type="entry name" value="NigD_N-like"/>
    <property type="match status" value="1"/>
</dbReference>
<feature type="domain" description="NigD-like OB" evidence="2">
    <location>
        <begin position="24"/>
        <end position="101"/>
    </location>
</feature>
<dbReference type="RefSeq" id="WP_124790495.1">
    <property type="nucleotide sequence ID" value="NZ_RQYN01000041.1"/>
</dbReference>
<dbReference type="PROSITE" id="PS51257">
    <property type="entry name" value="PROKAR_LIPOPROTEIN"/>
    <property type="match status" value="1"/>
</dbReference>
<dbReference type="InterPro" id="IPR053994">
    <property type="entry name" value="NigD-like_OB"/>
</dbReference>
<evidence type="ECO:0000259" key="2">
    <source>
        <dbReference type="Pfam" id="PF22221"/>
    </source>
</evidence>
<reference evidence="3 4" key="1">
    <citation type="submission" date="2018-11" db="EMBL/GenBank/DDBJ databases">
        <title>Genomes From Bacteria Associated with the Canine Oral Cavity: a Test Case for Automated Genome-Based Taxonomic Assignment.</title>
        <authorList>
            <person name="Coil D.A."/>
            <person name="Jospin G."/>
            <person name="Darling A.E."/>
            <person name="Wallis C."/>
            <person name="Davis I.J."/>
            <person name="Harris S."/>
            <person name="Eisen J.A."/>
            <person name="Holcombe L.J."/>
            <person name="O'Flynn C."/>
        </authorList>
    </citation>
    <scope>NUCLEOTIDE SEQUENCE [LARGE SCALE GENOMIC DNA]</scope>
    <source>
        <strain evidence="3 4">OH1426_COT-023</strain>
    </source>
</reference>
<proteinExistence type="predicted"/>
<accession>A0A3P1YSH6</accession>
<protein>
    <recommendedName>
        <fullName evidence="2">NigD-like OB domain-containing protein</fullName>
    </recommendedName>
</protein>
<name>A0A3P1YSH6_TANFO</name>
<feature type="chain" id="PRO_5018322868" description="NigD-like OB domain-containing protein" evidence="1">
    <location>
        <begin position="22"/>
        <end position="268"/>
    </location>
</feature>